<evidence type="ECO:0000313" key="2">
    <source>
        <dbReference type="EMBL" id="KAF0711269.1"/>
    </source>
</evidence>
<proteinExistence type="predicted"/>
<dbReference type="OrthoDB" id="96219at2759"/>
<evidence type="ECO:0000313" key="3">
    <source>
        <dbReference type="EMBL" id="VFT82401.1"/>
    </source>
</evidence>
<dbReference type="Proteomes" id="UP000332933">
    <property type="component" value="Unassembled WGS sequence"/>
</dbReference>
<protein>
    <submittedName>
        <fullName evidence="3">Aste57867_5338 protein</fullName>
    </submittedName>
</protein>
<gene>
    <name evidence="3" type="primary">Aste57867_5338</name>
    <name evidence="2" type="ORF">As57867_005325</name>
    <name evidence="3" type="ORF">ASTE57867_5338</name>
</gene>
<name>A0A485KGK8_9STRA</name>
<feature type="region of interest" description="Disordered" evidence="1">
    <location>
        <begin position="91"/>
        <end position="114"/>
    </location>
</feature>
<reference evidence="2" key="2">
    <citation type="submission" date="2019-06" db="EMBL/GenBank/DDBJ databases">
        <title>Genomics analysis of Aphanomyces spp. identifies a new class of oomycete effector associated with host adaptation.</title>
        <authorList>
            <person name="Gaulin E."/>
        </authorList>
    </citation>
    <scope>NUCLEOTIDE SEQUENCE</scope>
    <source>
        <strain evidence="2">CBS 578.67</strain>
    </source>
</reference>
<keyword evidence="4" id="KW-1185">Reference proteome</keyword>
<evidence type="ECO:0000313" key="4">
    <source>
        <dbReference type="Proteomes" id="UP000332933"/>
    </source>
</evidence>
<reference evidence="3 4" key="1">
    <citation type="submission" date="2019-03" db="EMBL/GenBank/DDBJ databases">
        <authorList>
            <person name="Gaulin E."/>
            <person name="Dumas B."/>
        </authorList>
    </citation>
    <scope>NUCLEOTIDE SEQUENCE [LARGE SCALE GENOMIC DNA]</scope>
    <source>
        <strain evidence="3">CBS 568.67</strain>
    </source>
</reference>
<sequence length="114" mass="12699">MGRRDLTSEEREAILREVFLMSDGSVKKRLPKGFGDYLTGKYNCHQGITEGNMMVSVANKKKGNVGRKPAYTPEEVKEALQKVPLAERSSLRSISAKTGKSSMTTSLTIVQEYR</sequence>
<dbReference type="EMBL" id="VJMH01001672">
    <property type="protein sequence ID" value="KAF0711269.1"/>
    <property type="molecule type" value="Genomic_DNA"/>
</dbReference>
<dbReference type="EMBL" id="CAADRA010001673">
    <property type="protein sequence ID" value="VFT82401.1"/>
    <property type="molecule type" value="Genomic_DNA"/>
</dbReference>
<evidence type="ECO:0000256" key="1">
    <source>
        <dbReference type="SAM" id="MobiDB-lite"/>
    </source>
</evidence>
<organism evidence="3 4">
    <name type="scientific">Aphanomyces stellatus</name>
    <dbReference type="NCBI Taxonomy" id="120398"/>
    <lineage>
        <taxon>Eukaryota</taxon>
        <taxon>Sar</taxon>
        <taxon>Stramenopiles</taxon>
        <taxon>Oomycota</taxon>
        <taxon>Saprolegniomycetes</taxon>
        <taxon>Saprolegniales</taxon>
        <taxon>Verrucalvaceae</taxon>
        <taxon>Aphanomyces</taxon>
    </lineage>
</organism>
<dbReference type="AlphaFoldDB" id="A0A485KGK8"/>
<accession>A0A485KGK8</accession>